<dbReference type="AlphaFoldDB" id="A0A0H4IT95"/>
<protein>
    <submittedName>
        <fullName evidence="1">Uncharacterized protein</fullName>
    </submittedName>
</protein>
<organism evidence="1 2">
    <name type="scientific">Neisseria gonorrhoeae (strain ATCC 700825 / FA 1090)</name>
    <dbReference type="NCBI Taxonomy" id="242231"/>
    <lineage>
        <taxon>Bacteria</taxon>
        <taxon>Pseudomonadati</taxon>
        <taxon>Pseudomonadota</taxon>
        <taxon>Betaproteobacteria</taxon>
        <taxon>Neisseriales</taxon>
        <taxon>Neisseriaceae</taxon>
        <taxon>Neisseria</taxon>
    </lineage>
</organism>
<reference evidence="2" key="1">
    <citation type="submission" date="2003-03" db="EMBL/GenBank/DDBJ databases">
        <title>The complete genome sequence of Neisseria gonorrhoeae.</title>
        <authorList>
            <person name="Lewis L.A."/>
            <person name="Gillaspy A.F."/>
            <person name="McLaughlin R.E."/>
            <person name="Gipson M."/>
            <person name="Ducey T.F."/>
            <person name="Ownbey T."/>
            <person name="Hartman K."/>
            <person name="Nydick C."/>
            <person name="Carson M.B."/>
            <person name="Vaughn J."/>
            <person name="Thomson C."/>
            <person name="Song L."/>
            <person name="Lin S."/>
            <person name="Yuan X."/>
            <person name="Najar F."/>
            <person name="Zhan M."/>
            <person name="Ren Q."/>
            <person name="Zhu H."/>
            <person name="Qi S."/>
            <person name="Kenton S.M."/>
            <person name="Lai H."/>
            <person name="White J.D."/>
            <person name="Clifton S."/>
            <person name="Roe B.A."/>
            <person name="Dyer D.W."/>
        </authorList>
    </citation>
    <scope>NUCLEOTIDE SEQUENCE [LARGE SCALE GENOMIC DNA]</scope>
    <source>
        <strain evidence="2">ATCC 700825 / FA 1090</strain>
    </source>
</reference>
<name>A0A0H4IT95_NEIG1</name>
<dbReference type="EMBL" id="AE004969">
    <property type="protein sequence ID" value="AKO63794.1"/>
    <property type="molecule type" value="Genomic_DNA"/>
</dbReference>
<dbReference type="Proteomes" id="UP000000535">
    <property type="component" value="Chromosome"/>
</dbReference>
<evidence type="ECO:0000313" key="2">
    <source>
        <dbReference type="Proteomes" id="UP000000535"/>
    </source>
</evidence>
<gene>
    <name evidence="1" type="ORF">NGO_10565</name>
</gene>
<dbReference type="KEGG" id="ngo:NGO_10565"/>
<proteinExistence type="predicted"/>
<keyword evidence="2" id="KW-1185">Reference proteome</keyword>
<sequence length="67" mass="7743">MLKRNLGFDTFKLITIFFLGIRRLQSKHIRAIWDDKSGAIVIRDPNSKDGGTAFRPTLGKTYFDKQK</sequence>
<accession>A0A0H4IT95</accession>
<dbReference type="STRING" id="242231.NGO_10565"/>
<evidence type="ECO:0000313" key="1">
    <source>
        <dbReference type="EMBL" id="AKO63794.1"/>
    </source>
</evidence>